<evidence type="ECO:0000259" key="13">
    <source>
        <dbReference type="Pfam" id="PF00294"/>
    </source>
</evidence>
<gene>
    <name evidence="12 14" type="primary">rbsK</name>
    <name evidence="14" type="ORF">GCM10011320_30730</name>
</gene>
<keyword evidence="5 12" id="KW-0479">Metal-binding</keyword>
<dbReference type="PRINTS" id="PR00990">
    <property type="entry name" value="RIBOKINASE"/>
</dbReference>
<comment type="pathway">
    <text evidence="12">Carbohydrate metabolism; D-ribose degradation; D-ribose 5-phosphate from beta-D-ribopyranose: step 2/2.</text>
</comment>
<dbReference type="GO" id="GO:0005829">
    <property type="term" value="C:cytosol"/>
    <property type="evidence" value="ECO:0007669"/>
    <property type="project" value="TreeGrafter"/>
</dbReference>
<feature type="binding site" evidence="12">
    <location>
        <begin position="213"/>
        <end position="218"/>
    </location>
    <ligand>
        <name>ATP</name>
        <dbReference type="ChEBI" id="CHEBI:30616"/>
    </ligand>
</feature>
<comment type="caution">
    <text evidence="12">Lacks conserved residue(s) required for the propagation of feature annotation.</text>
</comment>
<dbReference type="HAMAP" id="MF_01987">
    <property type="entry name" value="Ribokinase"/>
    <property type="match status" value="1"/>
</dbReference>
<proteinExistence type="inferred from homology"/>
<evidence type="ECO:0000256" key="6">
    <source>
        <dbReference type="ARBA" id="ARBA00022741"/>
    </source>
</evidence>
<evidence type="ECO:0000256" key="9">
    <source>
        <dbReference type="ARBA" id="ARBA00022842"/>
    </source>
</evidence>
<evidence type="ECO:0000256" key="2">
    <source>
        <dbReference type="ARBA" id="ARBA00012035"/>
    </source>
</evidence>
<reference evidence="14" key="2">
    <citation type="submission" date="2020-09" db="EMBL/GenBank/DDBJ databases">
        <authorList>
            <person name="Sun Q."/>
            <person name="Zhou Y."/>
        </authorList>
    </citation>
    <scope>NUCLEOTIDE SEQUENCE</scope>
    <source>
        <strain evidence="14">CGMCC 1.3617</strain>
    </source>
</reference>
<accession>A0A917KP42</accession>
<evidence type="ECO:0000256" key="8">
    <source>
        <dbReference type="ARBA" id="ARBA00022840"/>
    </source>
</evidence>
<protein>
    <recommendedName>
        <fullName evidence="3 12">Ribokinase</fullName>
        <shortName evidence="12">RK</shortName>
        <ecNumber evidence="2 12">2.7.1.15</ecNumber>
    </recommendedName>
</protein>
<dbReference type="Gene3D" id="3.40.1190.20">
    <property type="match status" value="1"/>
</dbReference>
<evidence type="ECO:0000256" key="4">
    <source>
        <dbReference type="ARBA" id="ARBA00022679"/>
    </source>
</evidence>
<dbReference type="EC" id="2.7.1.15" evidence="2 12"/>
<sequence>MGRITVVGSYNRDTVLAVPRFPQPGETLAATGMTRFHGGKGSNQAVAAARAGATVTMVAAIGRDAAGQGALALWAEEDIDARAVMSLDGVPTGEALILVDEQGENEIVLVAGANGVLAAEGAAGAVAGAALVVAQLETPLGVTEAAFRAARARGIATLLNAAPARDLPDGLLALTDILVVNETEAALMLARTAAPGALAAALAPRHARGVVLTAGAGGAYWAGRDGVVVHVPALPVEVVDSTGAGDAFIGAFAAALVERARESEALRRGVVAGALACGVAGAVPSLPRLAAIEAAAAQYR</sequence>
<feature type="binding site" evidence="12">
    <location>
        <position position="137"/>
    </location>
    <ligand>
        <name>substrate</name>
    </ligand>
</feature>
<feature type="binding site" evidence="12">
    <location>
        <position position="276"/>
    </location>
    <ligand>
        <name>K(+)</name>
        <dbReference type="ChEBI" id="CHEBI:29103"/>
    </ligand>
</feature>
<evidence type="ECO:0000313" key="14">
    <source>
        <dbReference type="EMBL" id="GGJ21316.1"/>
    </source>
</evidence>
<dbReference type="AlphaFoldDB" id="A0A917KP42"/>
<evidence type="ECO:0000256" key="1">
    <source>
        <dbReference type="ARBA" id="ARBA00005380"/>
    </source>
</evidence>
<keyword evidence="10 12" id="KW-0630">Potassium</keyword>
<dbReference type="PANTHER" id="PTHR10584">
    <property type="entry name" value="SUGAR KINASE"/>
    <property type="match status" value="1"/>
</dbReference>
<dbReference type="Pfam" id="PF00294">
    <property type="entry name" value="PfkB"/>
    <property type="match status" value="1"/>
</dbReference>
<feature type="binding site" evidence="12">
    <location>
        <position position="246"/>
    </location>
    <ligand>
        <name>substrate</name>
    </ligand>
</feature>
<comment type="cofactor">
    <cofactor evidence="12">
        <name>Mg(2+)</name>
        <dbReference type="ChEBI" id="CHEBI:18420"/>
    </cofactor>
    <text evidence="12">Requires a divalent cation, most likely magnesium in vivo, as an electrophilic catalyst to aid phosphoryl group transfer. It is the chelate of the metal and the nucleotide that is the actual substrate.</text>
</comment>
<dbReference type="GO" id="GO:0019303">
    <property type="term" value="P:D-ribose catabolic process"/>
    <property type="evidence" value="ECO:0007669"/>
    <property type="project" value="UniProtKB-UniRule"/>
</dbReference>
<keyword evidence="9 12" id="KW-0460">Magnesium</keyword>
<dbReference type="RefSeq" id="WP_188968089.1">
    <property type="nucleotide sequence ID" value="NZ_BMKW01000007.1"/>
</dbReference>
<keyword evidence="6 12" id="KW-0547">Nucleotide-binding</keyword>
<feature type="active site" description="Proton acceptor" evidence="12">
    <location>
        <position position="246"/>
    </location>
</feature>
<feature type="binding site" evidence="12">
    <location>
        <begin position="245"/>
        <end position="246"/>
    </location>
    <ligand>
        <name>ATP</name>
        <dbReference type="ChEBI" id="CHEBI:30616"/>
    </ligand>
</feature>
<evidence type="ECO:0000256" key="11">
    <source>
        <dbReference type="ARBA" id="ARBA00023277"/>
    </source>
</evidence>
<comment type="subcellular location">
    <subcellularLocation>
        <location evidence="12">Cytoplasm</location>
    </subcellularLocation>
</comment>
<dbReference type="InterPro" id="IPR029056">
    <property type="entry name" value="Ribokinase-like"/>
</dbReference>
<evidence type="ECO:0000256" key="12">
    <source>
        <dbReference type="HAMAP-Rule" id="MF_01987"/>
    </source>
</evidence>
<keyword evidence="8 12" id="KW-0067">ATP-binding</keyword>
<dbReference type="InterPro" id="IPR002139">
    <property type="entry name" value="Ribo/fructo_kinase"/>
</dbReference>
<comment type="caution">
    <text evidence="14">The sequence shown here is derived from an EMBL/GenBank/DDBJ whole genome shotgun (WGS) entry which is preliminary data.</text>
</comment>
<dbReference type="GO" id="GO:0005524">
    <property type="term" value="F:ATP binding"/>
    <property type="evidence" value="ECO:0007669"/>
    <property type="project" value="UniProtKB-UniRule"/>
</dbReference>
<dbReference type="CDD" id="cd01174">
    <property type="entry name" value="ribokinase"/>
    <property type="match status" value="1"/>
</dbReference>
<evidence type="ECO:0000256" key="10">
    <source>
        <dbReference type="ARBA" id="ARBA00022958"/>
    </source>
</evidence>
<feature type="binding site" evidence="12">
    <location>
        <begin position="11"/>
        <end position="13"/>
    </location>
    <ligand>
        <name>substrate</name>
    </ligand>
</feature>
<comment type="similarity">
    <text evidence="1">Belongs to the carbohydrate kinase pfkB family.</text>
</comment>
<dbReference type="EMBL" id="BMKW01000007">
    <property type="protein sequence ID" value="GGJ21316.1"/>
    <property type="molecule type" value="Genomic_DNA"/>
</dbReference>
<dbReference type="GO" id="GO:0046872">
    <property type="term" value="F:metal ion binding"/>
    <property type="evidence" value="ECO:0007669"/>
    <property type="project" value="UniProtKB-KW"/>
</dbReference>
<feature type="domain" description="Carbohydrate kinase PfkB" evidence="13">
    <location>
        <begin position="3"/>
        <end position="287"/>
    </location>
</feature>
<comment type="activity regulation">
    <text evidence="12">Activated by a monovalent cation that binds near, but not in, the active site. The most likely occupant of the site in vivo is potassium. Ion binding induces a conformational change that may alter substrate affinity.</text>
</comment>
<feature type="binding site" evidence="12">
    <location>
        <position position="281"/>
    </location>
    <ligand>
        <name>K(+)</name>
        <dbReference type="ChEBI" id="CHEBI:29103"/>
    </ligand>
</feature>
<dbReference type="InterPro" id="IPR002173">
    <property type="entry name" value="Carboh/pur_kinase_PfkB_CS"/>
</dbReference>
<keyword evidence="12" id="KW-0963">Cytoplasm</keyword>
<feature type="binding site" evidence="12">
    <location>
        <position position="242"/>
    </location>
    <ligand>
        <name>K(+)</name>
        <dbReference type="ChEBI" id="CHEBI:29103"/>
    </ligand>
</feature>
<dbReference type="InterPro" id="IPR011877">
    <property type="entry name" value="Ribokinase"/>
</dbReference>
<evidence type="ECO:0000256" key="5">
    <source>
        <dbReference type="ARBA" id="ARBA00022723"/>
    </source>
</evidence>
<evidence type="ECO:0000256" key="3">
    <source>
        <dbReference type="ARBA" id="ARBA00016943"/>
    </source>
</evidence>
<feature type="binding site" evidence="12">
    <location>
        <position position="240"/>
    </location>
    <ligand>
        <name>K(+)</name>
        <dbReference type="ChEBI" id="CHEBI:29103"/>
    </ligand>
</feature>
<organism evidence="14 15">
    <name type="scientific">Neoroseomonas lacus</name>
    <dbReference type="NCBI Taxonomy" id="287609"/>
    <lineage>
        <taxon>Bacteria</taxon>
        <taxon>Pseudomonadati</taxon>
        <taxon>Pseudomonadota</taxon>
        <taxon>Alphaproteobacteria</taxon>
        <taxon>Acetobacterales</taxon>
        <taxon>Acetobacteraceae</taxon>
        <taxon>Neoroseomonas</taxon>
    </lineage>
</organism>
<feature type="binding site" evidence="12">
    <location>
        <position position="285"/>
    </location>
    <ligand>
        <name>K(+)</name>
        <dbReference type="ChEBI" id="CHEBI:29103"/>
    </ligand>
</feature>
<keyword evidence="4 12" id="KW-0808">Transferase</keyword>
<evidence type="ECO:0000313" key="15">
    <source>
        <dbReference type="Proteomes" id="UP000661507"/>
    </source>
</evidence>
<name>A0A917KP42_9PROT</name>
<feature type="binding site" evidence="12">
    <location>
        <position position="181"/>
    </location>
    <ligand>
        <name>ATP</name>
        <dbReference type="ChEBI" id="CHEBI:30616"/>
    </ligand>
</feature>
<dbReference type="Proteomes" id="UP000661507">
    <property type="component" value="Unassembled WGS sequence"/>
</dbReference>
<comment type="subunit">
    <text evidence="12">Homodimer.</text>
</comment>
<feature type="binding site" evidence="12">
    <location>
        <begin position="39"/>
        <end position="43"/>
    </location>
    <ligand>
        <name>substrate</name>
    </ligand>
</feature>
<keyword evidence="15" id="KW-1185">Reference proteome</keyword>
<comment type="catalytic activity">
    <reaction evidence="12">
        <text>D-ribose + ATP = D-ribose 5-phosphate + ADP + H(+)</text>
        <dbReference type="Rhea" id="RHEA:13697"/>
        <dbReference type="ChEBI" id="CHEBI:15378"/>
        <dbReference type="ChEBI" id="CHEBI:30616"/>
        <dbReference type="ChEBI" id="CHEBI:47013"/>
        <dbReference type="ChEBI" id="CHEBI:78346"/>
        <dbReference type="ChEBI" id="CHEBI:456216"/>
        <dbReference type="EC" id="2.7.1.15"/>
    </reaction>
</comment>
<feature type="binding site" evidence="12">
    <location>
        <position position="279"/>
    </location>
    <ligand>
        <name>K(+)</name>
        <dbReference type="ChEBI" id="CHEBI:29103"/>
    </ligand>
</feature>
<comment type="function">
    <text evidence="12">Catalyzes the phosphorylation of ribose at O-5 in a reaction requiring ATP and magnesium. The resulting D-ribose-5-phosphate can then be used either for sythesis of nucleotides, histidine, and tryptophan, or as a component of the pentose phosphate pathway.</text>
</comment>
<dbReference type="PROSITE" id="PS00584">
    <property type="entry name" value="PFKB_KINASES_2"/>
    <property type="match status" value="1"/>
</dbReference>
<reference evidence="14" key="1">
    <citation type="journal article" date="2014" name="Int. J. Syst. Evol. Microbiol.">
        <title>Complete genome sequence of Corynebacterium casei LMG S-19264T (=DSM 44701T), isolated from a smear-ripened cheese.</title>
        <authorList>
            <consortium name="US DOE Joint Genome Institute (JGI-PGF)"/>
            <person name="Walter F."/>
            <person name="Albersmeier A."/>
            <person name="Kalinowski J."/>
            <person name="Ruckert C."/>
        </authorList>
    </citation>
    <scope>NUCLEOTIDE SEQUENCE</scope>
    <source>
        <strain evidence="14">CGMCC 1.3617</strain>
    </source>
</reference>
<keyword evidence="7 12" id="KW-0418">Kinase</keyword>
<dbReference type="InterPro" id="IPR011611">
    <property type="entry name" value="PfkB_dom"/>
</dbReference>
<comment type="similarity">
    <text evidence="12">Belongs to the carbohydrate kinase PfkB family. Ribokinase subfamily.</text>
</comment>
<keyword evidence="11 12" id="KW-0119">Carbohydrate metabolism</keyword>
<evidence type="ECO:0000256" key="7">
    <source>
        <dbReference type="ARBA" id="ARBA00022777"/>
    </source>
</evidence>
<dbReference type="SUPFAM" id="SSF53613">
    <property type="entry name" value="Ribokinase-like"/>
    <property type="match status" value="1"/>
</dbReference>
<dbReference type="PANTHER" id="PTHR10584:SF166">
    <property type="entry name" value="RIBOKINASE"/>
    <property type="match status" value="1"/>
</dbReference>
<dbReference type="GO" id="GO:0004747">
    <property type="term" value="F:ribokinase activity"/>
    <property type="evidence" value="ECO:0007669"/>
    <property type="project" value="UniProtKB-UniRule"/>
</dbReference>